<feature type="domain" description="PglD N-terminal" evidence="1">
    <location>
        <begin position="9"/>
        <end position="89"/>
    </location>
</feature>
<dbReference type="InterPro" id="IPR011004">
    <property type="entry name" value="Trimer_LpxA-like_sf"/>
</dbReference>
<keyword evidence="2" id="KW-0808">Transferase</keyword>
<sequence>MKEKYEVKKLIIVGAGGMGRKLYECVRKLNCKNKRWEIIGFIDDNLNTLQGKKCDLEIIGTIKEWTPKKSEVFVMGISDPYLKKKLSNQIKEKGGEFETIISPDVILGDYVNIGEGSVIMTPYNVESGAKIGRFVTLLGSTIALDGEIGDYSTTTGFVNLTNSKLGSEVFVGSHAVILENVNVGDRAVICVGSIVMQDVESDTKVIGYPARTIEKMNRRFYNGK</sequence>
<keyword evidence="3" id="KW-1185">Reference proteome</keyword>
<evidence type="ECO:0000259" key="1">
    <source>
        <dbReference type="Pfam" id="PF17836"/>
    </source>
</evidence>
<dbReference type="InterPro" id="IPR050179">
    <property type="entry name" value="Trans_hexapeptide_repeat"/>
</dbReference>
<dbReference type="GO" id="GO:0016746">
    <property type="term" value="F:acyltransferase activity"/>
    <property type="evidence" value="ECO:0007669"/>
    <property type="project" value="UniProtKB-KW"/>
</dbReference>
<organism evidence="2 3">
    <name type="scientific">Eubacterium barkeri</name>
    <name type="common">Clostridium barkeri</name>
    <dbReference type="NCBI Taxonomy" id="1528"/>
    <lineage>
        <taxon>Bacteria</taxon>
        <taxon>Bacillati</taxon>
        <taxon>Bacillota</taxon>
        <taxon>Clostridia</taxon>
        <taxon>Eubacteriales</taxon>
        <taxon>Eubacteriaceae</taxon>
        <taxon>Eubacterium</taxon>
    </lineage>
</organism>
<dbReference type="EMBL" id="FNOU01000013">
    <property type="protein sequence ID" value="SDY01620.1"/>
    <property type="molecule type" value="Genomic_DNA"/>
</dbReference>
<dbReference type="Gene3D" id="3.40.50.20">
    <property type="match status" value="1"/>
</dbReference>
<dbReference type="Pfam" id="PF17836">
    <property type="entry name" value="PglD_N"/>
    <property type="match status" value="1"/>
</dbReference>
<evidence type="ECO:0000313" key="3">
    <source>
        <dbReference type="Proteomes" id="UP000199652"/>
    </source>
</evidence>
<dbReference type="Proteomes" id="UP000199652">
    <property type="component" value="Unassembled WGS sequence"/>
</dbReference>
<dbReference type="CDD" id="cd03360">
    <property type="entry name" value="LbH_AT_putative"/>
    <property type="match status" value="1"/>
</dbReference>
<dbReference type="STRING" id="1528.SAMN04488579_11383"/>
<accession>A0A1H3GEX7</accession>
<dbReference type="InterPro" id="IPR041561">
    <property type="entry name" value="PglD_N"/>
</dbReference>
<keyword evidence="2" id="KW-0012">Acyltransferase</keyword>
<dbReference type="SUPFAM" id="SSF51161">
    <property type="entry name" value="Trimeric LpxA-like enzymes"/>
    <property type="match status" value="1"/>
</dbReference>
<gene>
    <name evidence="2" type="ORF">SAMN04488579_11383</name>
</gene>
<reference evidence="3" key="1">
    <citation type="submission" date="2016-10" db="EMBL/GenBank/DDBJ databases">
        <authorList>
            <person name="Varghese N."/>
            <person name="Submissions S."/>
        </authorList>
    </citation>
    <scope>NUCLEOTIDE SEQUENCE [LARGE SCALE GENOMIC DNA]</scope>
    <source>
        <strain evidence="3">VPI 5359</strain>
    </source>
</reference>
<evidence type="ECO:0000313" key="2">
    <source>
        <dbReference type="EMBL" id="SDY01620.1"/>
    </source>
</evidence>
<dbReference type="AlphaFoldDB" id="A0A1H3GEX7"/>
<proteinExistence type="predicted"/>
<protein>
    <submittedName>
        <fullName evidence="2">Sugar O-acyltransferase, sialic acid O-acetyltransferase NeuD family</fullName>
    </submittedName>
</protein>
<dbReference type="PANTHER" id="PTHR43300">
    <property type="entry name" value="ACETYLTRANSFERASE"/>
    <property type="match status" value="1"/>
</dbReference>
<dbReference type="Gene3D" id="2.160.10.10">
    <property type="entry name" value="Hexapeptide repeat proteins"/>
    <property type="match status" value="1"/>
</dbReference>
<name>A0A1H3GEX7_EUBBA</name>
<dbReference type="OrthoDB" id="9801456at2"/>
<dbReference type="InterPro" id="IPR020019">
    <property type="entry name" value="AcTrfase_PglD-like"/>
</dbReference>
<dbReference type="PANTHER" id="PTHR43300:SF7">
    <property type="entry name" value="UDP-N-ACETYLBACILLOSAMINE N-ACETYLTRANSFERASE"/>
    <property type="match status" value="1"/>
</dbReference>